<accession>R4KKE7</accession>
<dbReference type="HOGENOM" id="CLU_2568248_0_0_9"/>
<gene>
    <name evidence="1" type="ORF">Desgi_3809</name>
</gene>
<keyword evidence="2" id="KW-1185">Reference proteome</keyword>
<evidence type="ECO:0000313" key="2">
    <source>
        <dbReference type="Proteomes" id="UP000013520"/>
    </source>
</evidence>
<dbReference type="RefSeq" id="WP_006520521.1">
    <property type="nucleotide sequence ID" value="NC_021184.1"/>
</dbReference>
<reference evidence="1 2" key="1">
    <citation type="submission" date="2012-01" db="EMBL/GenBank/DDBJ databases">
        <title>Complete sequence of Desulfotomaculum gibsoniae DSM 7213.</title>
        <authorList>
            <consortium name="US DOE Joint Genome Institute"/>
            <person name="Lucas S."/>
            <person name="Han J."/>
            <person name="Lapidus A."/>
            <person name="Cheng J.-F."/>
            <person name="Goodwin L."/>
            <person name="Pitluck S."/>
            <person name="Peters L."/>
            <person name="Ovchinnikova G."/>
            <person name="Teshima H."/>
            <person name="Detter J.C."/>
            <person name="Han C."/>
            <person name="Tapia R."/>
            <person name="Land M."/>
            <person name="Hauser L."/>
            <person name="Kyrpides N."/>
            <person name="Ivanova N."/>
            <person name="Pagani I."/>
            <person name="Parshina S."/>
            <person name="Plugge C."/>
            <person name="Muyzer G."/>
            <person name="Kuever J."/>
            <person name="Ivanova A."/>
            <person name="Nazina T."/>
            <person name="Klenk H.-P."/>
            <person name="Brambilla E."/>
            <person name="Spring S."/>
            <person name="Stams A.F."/>
            <person name="Woyke T."/>
        </authorList>
    </citation>
    <scope>NUCLEOTIDE SEQUENCE [LARGE SCALE GENOMIC DNA]</scope>
    <source>
        <strain evidence="1 2">DSM 7213</strain>
    </source>
</reference>
<dbReference type="STRING" id="767817.Desgi_3809"/>
<protein>
    <submittedName>
        <fullName evidence="1">Uncharacterized protein</fullName>
    </submittedName>
</protein>
<dbReference type="AlphaFoldDB" id="R4KKE7"/>
<dbReference type="OrthoDB" id="9803764at2"/>
<dbReference type="Proteomes" id="UP000013520">
    <property type="component" value="Chromosome"/>
</dbReference>
<sequence>MSIAGTFDITVKTPVGEQLGVFVFVVEGELLTGSLTTPKGTVDLSEGKIIGNKLDFFTKITTPMGKMKAHIKLKYFHHLVC</sequence>
<proteinExistence type="predicted"/>
<organism evidence="1 2">
    <name type="scientific">Desulfoscipio gibsoniae DSM 7213</name>
    <dbReference type="NCBI Taxonomy" id="767817"/>
    <lineage>
        <taxon>Bacteria</taxon>
        <taxon>Bacillati</taxon>
        <taxon>Bacillota</taxon>
        <taxon>Clostridia</taxon>
        <taxon>Eubacteriales</taxon>
        <taxon>Desulfallaceae</taxon>
        <taxon>Desulfoscipio</taxon>
    </lineage>
</organism>
<name>R4KKE7_9FIRM</name>
<evidence type="ECO:0000313" key="1">
    <source>
        <dbReference type="EMBL" id="AGL03129.1"/>
    </source>
</evidence>
<dbReference type="EMBL" id="CP003273">
    <property type="protein sequence ID" value="AGL03129.1"/>
    <property type="molecule type" value="Genomic_DNA"/>
</dbReference>
<dbReference type="KEGG" id="dgi:Desgi_3809"/>